<evidence type="ECO:0000256" key="10">
    <source>
        <dbReference type="ARBA" id="ARBA00023004"/>
    </source>
</evidence>
<comment type="cofactor">
    <cofactor evidence="14">
        <name>[4Fe-4S] cluster</name>
        <dbReference type="ChEBI" id="CHEBI:49883"/>
    </cofactor>
    <text evidence="14">Binds 2 [4Fe-4S] clusters. In this family the first cluster has a non-standard and varying [4Fe-4S] binding motif CX(2)CX(2)CX(4-5)CP.</text>
</comment>
<dbReference type="STRING" id="1121400.SAMN02746065_13814"/>
<keyword evidence="6 14" id="KW-0004">4Fe-4S</keyword>
<evidence type="ECO:0000256" key="11">
    <source>
        <dbReference type="ARBA" id="ARBA00023014"/>
    </source>
</evidence>
<keyword evidence="7 14" id="KW-0479">Metal-binding</keyword>
<dbReference type="EMBL" id="FWXY01000038">
    <property type="protein sequence ID" value="SMD11811.1"/>
    <property type="molecule type" value="Genomic_DNA"/>
</dbReference>
<dbReference type="InterPro" id="IPR017896">
    <property type="entry name" value="4Fe4S_Fe-S-bd"/>
</dbReference>
<dbReference type="Proteomes" id="UP000192418">
    <property type="component" value="Unassembled WGS sequence"/>
</dbReference>
<dbReference type="GO" id="GO:0046872">
    <property type="term" value="F:metal ion binding"/>
    <property type="evidence" value="ECO:0007669"/>
    <property type="project" value="UniProtKB-UniRule"/>
</dbReference>
<organism evidence="16 17">
    <name type="scientific">Desulfocicer vacuolatum DSM 3385</name>
    <dbReference type="NCBI Taxonomy" id="1121400"/>
    <lineage>
        <taxon>Bacteria</taxon>
        <taxon>Pseudomonadati</taxon>
        <taxon>Thermodesulfobacteriota</taxon>
        <taxon>Desulfobacteria</taxon>
        <taxon>Desulfobacterales</taxon>
        <taxon>Desulfobacteraceae</taxon>
        <taxon>Desulfocicer</taxon>
    </lineage>
</organism>
<evidence type="ECO:0000313" key="16">
    <source>
        <dbReference type="EMBL" id="SMD11811.1"/>
    </source>
</evidence>
<dbReference type="InterPro" id="IPR029061">
    <property type="entry name" value="THDP-binding"/>
</dbReference>
<dbReference type="Pfam" id="PF00037">
    <property type="entry name" value="Fer4"/>
    <property type="match status" value="1"/>
</dbReference>
<dbReference type="AlphaFoldDB" id="A0A1W2EQ43"/>
<keyword evidence="9 14" id="KW-0560">Oxidoreductase</keyword>
<evidence type="ECO:0000259" key="15">
    <source>
        <dbReference type="PROSITE" id="PS51379"/>
    </source>
</evidence>
<dbReference type="CDD" id="cd07034">
    <property type="entry name" value="TPP_PYR_PFOR_IOR-alpha_like"/>
    <property type="match status" value="1"/>
</dbReference>
<keyword evidence="17" id="KW-1185">Reference proteome</keyword>
<evidence type="ECO:0000256" key="12">
    <source>
        <dbReference type="ARBA" id="ARBA00030514"/>
    </source>
</evidence>
<dbReference type="GO" id="GO:0051539">
    <property type="term" value="F:4 iron, 4 sulfur cluster binding"/>
    <property type="evidence" value="ECO:0007669"/>
    <property type="project" value="UniProtKB-UniRule"/>
</dbReference>
<keyword evidence="10 14" id="KW-0408">Iron</keyword>
<dbReference type="OrthoDB" id="9804603at2"/>
<sequence length="648" mass="70163">MTTLNTGRKGEKMLLMGNEAIARGALEAGVNVVTGYPGTPSSEIIDRLSKADRERNLYVEWSVNEKVATEVAAAGSFAGLRSMAVMKMMGVNVASDFLMHLVMTGTRGGLVLVSAEDPGAISSLTEGESRYYSKFLEFPLLEPGGFQEAKDMTKWAFELSEKINNIVMLRTVTRISHGSGNVVLGELPETSPRAHFEFNGTILDEQTGPILTVPGPFAVNLHARQQNKLQAAANLFEDCPFNTYEGPENPELLIITSSVCHLYCIEAVELVDAPDRVGILKLGTTWPLPAKFLKKHMQRTERILIIEEVLPFLEENIQVLACQLGAEFAAKKFHGKGDGTMDKVGELNPTLVAGALSRVLDLAMETVSVDYSENINKQAVDNAPDRMLTFCPGCPHRASFWSIKRVLELNNQQGFVCGDIGCYGMGMLPCGFETVKTVHSMGSGTGLASGFGKLGQFGMDQKVLSVCGDSTFFHTVMPALANAIHHRADITLVVLDNSGTAMTGFQPHPGLTIKASGTELPALDIPSICRAMGAKVQVVNPFDVENAEKVLLKTIEDPDGVKVVVMRQICALSPEKKSKKQFEIQVDENVCIGEECGCNRLCTRVFKCPGLVWDGEKKTSKIDAVLCVGCGVCHSICPSGAIQRKEIA</sequence>
<keyword evidence="8 14" id="KW-0249">Electron transport</keyword>
<dbReference type="SUPFAM" id="SSF52922">
    <property type="entry name" value="TK C-terminal domain-like"/>
    <property type="match status" value="1"/>
</dbReference>
<dbReference type="Gene3D" id="3.30.70.20">
    <property type="match status" value="1"/>
</dbReference>
<dbReference type="InterPro" id="IPR011766">
    <property type="entry name" value="TPP_enzyme_TPP-bd"/>
</dbReference>
<comment type="function">
    <text evidence="1 14">Catalyzes the ferredoxin-dependent oxidative decarboxylation of arylpyruvates.</text>
</comment>
<dbReference type="Pfam" id="PF02775">
    <property type="entry name" value="TPP_enzyme_C"/>
    <property type="match status" value="1"/>
</dbReference>
<reference evidence="16 17" key="1">
    <citation type="submission" date="2017-04" db="EMBL/GenBank/DDBJ databases">
        <authorList>
            <person name="Afonso C.L."/>
            <person name="Miller P.J."/>
            <person name="Scott M.A."/>
            <person name="Spackman E."/>
            <person name="Goraichik I."/>
            <person name="Dimitrov K.M."/>
            <person name="Suarez D.L."/>
            <person name="Swayne D.E."/>
        </authorList>
    </citation>
    <scope>NUCLEOTIDE SEQUENCE [LARGE SCALE GENOMIC DNA]</scope>
    <source>
        <strain evidence="16 17">DSM 3385</strain>
    </source>
</reference>
<dbReference type="CDD" id="cd02008">
    <property type="entry name" value="TPP_IOR_alpha"/>
    <property type="match status" value="1"/>
</dbReference>
<dbReference type="SUPFAM" id="SSF54862">
    <property type="entry name" value="4Fe-4S ferredoxins"/>
    <property type="match status" value="1"/>
</dbReference>
<dbReference type="InterPro" id="IPR002880">
    <property type="entry name" value="Pyrv_Fd/Flavodoxin_OxRdtase_N"/>
</dbReference>
<protein>
    <recommendedName>
        <fullName evidence="4 14">Indolepyruvate oxidoreductase subunit IorA</fullName>
        <shortName evidence="14">IOR</shortName>
        <ecNumber evidence="3 14">1.2.7.8</ecNumber>
    </recommendedName>
    <alternativeName>
        <fullName evidence="12 14">Indolepyruvate ferredoxin oxidoreductase subunit alpha</fullName>
    </alternativeName>
</protein>
<evidence type="ECO:0000256" key="4">
    <source>
        <dbReference type="ARBA" id="ARBA00017710"/>
    </source>
</evidence>
<dbReference type="Pfam" id="PF01855">
    <property type="entry name" value="POR_N"/>
    <property type="match status" value="1"/>
</dbReference>
<keyword evidence="5 14" id="KW-0813">Transport</keyword>
<dbReference type="EC" id="1.2.7.8" evidence="3 14"/>
<name>A0A1W2EQ43_9BACT</name>
<evidence type="ECO:0000256" key="8">
    <source>
        <dbReference type="ARBA" id="ARBA00022982"/>
    </source>
</evidence>
<dbReference type="GO" id="GO:0044281">
    <property type="term" value="P:small molecule metabolic process"/>
    <property type="evidence" value="ECO:0007669"/>
    <property type="project" value="UniProtKB-ARBA"/>
</dbReference>
<dbReference type="PROSITE" id="PS51379">
    <property type="entry name" value="4FE4S_FER_2"/>
    <property type="match status" value="1"/>
</dbReference>
<dbReference type="InterPro" id="IPR017721">
    <property type="entry name" value="IorA"/>
</dbReference>
<evidence type="ECO:0000313" key="17">
    <source>
        <dbReference type="Proteomes" id="UP000192418"/>
    </source>
</evidence>
<accession>A0A1W2EQ43</accession>
<dbReference type="FunFam" id="3.40.50.970:FF:000039">
    <property type="entry name" value="Indolepyruvate oxidoreductase subunit IorA"/>
    <property type="match status" value="1"/>
</dbReference>
<comment type="catalytic activity">
    <reaction evidence="13 14">
        <text>indole-3-pyruvate + 2 oxidized [2Fe-2S]-[ferredoxin] + CoA = (indol-3-yl)acetyl-CoA + 2 reduced [2Fe-2S]-[ferredoxin] + CO2 + H(+)</text>
        <dbReference type="Rhea" id="RHEA:12645"/>
        <dbReference type="Rhea" id="RHEA-COMP:10000"/>
        <dbReference type="Rhea" id="RHEA-COMP:10001"/>
        <dbReference type="ChEBI" id="CHEBI:15378"/>
        <dbReference type="ChEBI" id="CHEBI:16526"/>
        <dbReference type="ChEBI" id="CHEBI:17640"/>
        <dbReference type="ChEBI" id="CHEBI:33737"/>
        <dbReference type="ChEBI" id="CHEBI:33738"/>
        <dbReference type="ChEBI" id="CHEBI:57271"/>
        <dbReference type="ChEBI" id="CHEBI:57287"/>
        <dbReference type="EC" id="1.2.7.8"/>
    </reaction>
</comment>
<dbReference type="Gene3D" id="3.40.50.970">
    <property type="match status" value="2"/>
</dbReference>
<evidence type="ECO:0000256" key="9">
    <source>
        <dbReference type="ARBA" id="ARBA00023002"/>
    </source>
</evidence>
<dbReference type="Gene3D" id="3.40.50.920">
    <property type="match status" value="1"/>
</dbReference>
<dbReference type="PANTHER" id="PTHR43710:SF7">
    <property type="entry name" value="INDOLEPYRUVATE OXIDOREDUCTASE SUBUNIT IORA"/>
    <property type="match status" value="1"/>
</dbReference>
<evidence type="ECO:0000256" key="7">
    <source>
        <dbReference type="ARBA" id="ARBA00022723"/>
    </source>
</evidence>
<dbReference type="PROSITE" id="PS00198">
    <property type="entry name" value="4FE4S_FER_1"/>
    <property type="match status" value="1"/>
</dbReference>
<dbReference type="InterPro" id="IPR045025">
    <property type="entry name" value="HACL1-like"/>
</dbReference>
<feature type="domain" description="4Fe-4S ferredoxin-type" evidence="15">
    <location>
        <begin position="618"/>
        <end position="647"/>
    </location>
</feature>
<evidence type="ECO:0000256" key="3">
    <source>
        <dbReference type="ARBA" id="ARBA00012812"/>
    </source>
</evidence>
<dbReference type="GO" id="GO:0043805">
    <property type="term" value="F:indolepyruvate ferredoxin oxidoreductase activity"/>
    <property type="evidence" value="ECO:0007669"/>
    <property type="project" value="UniProtKB-UniRule"/>
</dbReference>
<dbReference type="PIRSF" id="PIRSF006439">
    <property type="entry name" value="Indolepyruvate_ferr_oxidored"/>
    <property type="match status" value="1"/>
</dbReference>
<comment type="subunit">
    <text evidence="2">Heterodimer of the IorA and IorB subunits.</text>
</comment>
<evidence type="ECO:0000256" key="2">
    <source>
        <dbReference type="ARBA" id="ARBA00011238"/>
    </source>
</evidence>
<dbReference type="SUPFAM" id="SSF52518">
    <property type="entry name" value="Thiamin diphosphate-binding fold (THDP-binding)"/>
    <property type="match status" value="2"/>
</dbReference>
<evidence type="ECO:0000256" key="13">
    <source>
        <dbReference type="ARBA" id="ARBA00048332"/>
    </source>
</evidence>
<evidence type="ECO:0000256" key="1">
    <source>
        <dbReference type="ARBA" id="ARBA00002995"/>
    </source>
</evidence>
<evidence type="ECO:0000256" key="6">
    <source>
        <dbReference type="ARBA" id="ARBA00022485"/>
    </source>
</evidence>
<dbReference type="InterPro" id="IPR017900">
    <property type="entry name" value="4Fe4S_Fe_S_CS"/>
</dbReference>
<dbReference type="GO" id="GO:0030976">
    <property type="term" value="F:thiamine pyrophosphate binding"/>
    <property type="evidence" value="ECO:0007669"/>
    <property type="project" value="InterPro"/>
</dbReference>
<proteinExistence type="predicted"/>
<evidence type="ECO:0000256" key="5">
    <source>
        <dbReference type="ARBA" id="ARBA00022448"/>
    </source>
</evidence>
<keyword evidence="11 14" id="KW-0411">Iron-sulfur</keyword>
<gene>
    <name evidence="16" type="ORF">SAMN02746065_13814</name>
</gene>
<keyword evidence="16" id="KW-0670">Pyruvate</keyword>
<dbReference type="InterPro" id="IPR009014">
    <property type="entry name" value="Transketo_C/PFOR_II"/>
</dbReference>
<dbReference type="PANTHER" id="PTHR43710">
    <property type="entry name" value="2-HYDROXYACYL-COA LYASE"/>
    <property type="match status" value="1"/>
</dbReference>
<evidence type="ECO:0000256" key="14">
    <source>
        <dbReference type="PIRNR" id="PIRNR006439"/>
    </source>
</evidence>